<feature type="non-terminal residue" evidence="5">
    <location>
        <position position="183"/>
    </location>
</feature>
<dbReference type="InterPro" id="IPR002171">
    <property type="entry name" value="Ribosomal_uL2"/>
</dbReference>
<gene>
    <name evidence="5" type="ORF">SCF082_LOCUS29495</name>
</gene>
<evidence type="ECO:0000259" key="4">
    <source>
        <dbReference type="SMART" id="SM01383"/>
    </source>
</evidence>
<evidence type="ECO:0000313" key="6">
    <source>
        <dbReference type="Proteomes" id="UP001642464"/>
    </source>
</evidence>
<protein>
    <submittedName>
        <fullName evidence="5">50S ribosomal protein L2</fullName>
    </submittedName>
</protein>
<evidence type="ECO:0000256" key="3">
    <source>
        <dbReference type="ARBA" id="ARBA00023274"/>
    </source>
</evidence>
<dbReference type="Pfam" id="PF00181">
    <property type="entry name" value="Ribosomal_L2_N"/>
    <property type="match status" value="1"/>
</dbReference>
<feature type="domain" description="Large ribosomal subunit protein uL2 RNA-binding" evidence="4">
    <location>
        <begin position="110"/>
        <end position="183"/>
    </location>
</feature>
<name>A0ABP0MW95_9DINO</name>
<dbReference type="InterPro" id="IPR012340">
    <property type="entry name" value="NA-bd_OB-fold"/>
</dbReference>
<evidence type="ECO:0000256" key="1">
    <source>
        <dbReference type="ARBA" id="ARBA00005636"/>
    </source>
</evidence>
<accession>A0ABP0MW95</accession>
<keyword evidence="3" id="KW-0687">Ribonucleoprotein</keyword>
<comment type="similarity">
    <text evidence="1">Belongs to the universal ribosomal protein uL2 family.</text>
</comment>
<sequence>MWCGRFRIALNRPSLGPGAPLLTRHPDGLTSNSMCRFSGSYSRIMKRNRPPYIDFETGFPKSDPPKQTVVAAFTLAKQQKLEKLLEATPQKTFRGRVIKQLSTRRIRHAGRNDVGRITTRHREGGTMQRLRFVDFKRARKDIPATVLRIEYSPERTSHIALIQYQDGVLSYILAPLTLRPGDQ</sequence>
<dbReference type="PANTHER" id="PTHR13691:SF5">
    <property type="entry name" value="LARGE RIBOSOMAL SUBUNIT PROTEIN UL2M"/>
    <property type="match status" value="1"/>
</dbReference>
<organism evidence="5 6">
    <name type="scientific">Durusdinium trenchii</name>
    <dbReference type="NCBI Taxonomy" id="1381693"/>
    <lineage>
        <taxon>Eukaryota</taxon>
        <taxon>Sar</taxon>
        <taxon>Alveolata</taxon>
        <taxon>Dinophyceae</taxon>
        <taxon>Suessiales</taxon>
        <taxon>Symbiodiniaceae</taxon>
        <taxon>Durusdinium</taxon>
    </lineage>
</organism>
<dbReference type="EMBL" id="CAXAMM010023869">
    <property type="protein sequence ID" value="CAK9054305.1"/>
    <property type="molecule type" value="Genomic_DNA"/>
</dbReference>
<evidence type="ECO:0000256" key="2">
    <source>
        <dbReference type="ARBA" id="ARBA00022980"/>
    </source>
</evidence>
<keyword evidence="2 5" id="KW-0689">Ribosomal protein</keyword>
<reference evidence="5 6" key="1">
    <citation type="submission" date="2024-02" db="EMBL/GenBank/DDBJ databases">
        <authorList>
            <person name="Chen Y."/>
            <person name="Shah S."/>
            <person name="Dougan E. K."/>
            <person name="Thang M."/>
            <person name="Chan C."/>
        </authorList>
    </citation>
    <scope>NUCLEOTIDE SEQUENCE [LARGE SCALE GENOMIC DNA]</scope>
</reference>
<dbReference type="InterPro" id="IPR022666">
    <property type="entry name" value="Ribosomal_uL2_RNA-bd_dom"/>
</dbReference>
<dbReference type="PANTHER" id="PTHR13691">
    <property type="entry name" value="RIBOSOMAL PROTEIN L2"/>
    <property type="match status" value="1"/>
</dbReference>
<dbReference type="SMART" id="SM01383">
    <property type="entry name" value="Ribosomal_L2"/>
    <property type="match status" value="1"/>
</dbReference>
<dbReference type="Gene3D" id="2.40.50.140">
    <property type="entry name" value="Nucleic acid-binding proteins"/>
    <property type="match status" value="1"/>
</dbReference>
<dbReference type="GO" id="GO:0005840">
    <property type="term" value="C:ribosome"/>
    <property type="evidence" value="ECO:0007669"/>
    <property type="project" value="UniProtKB-KW"/>
</dbReference>
<proteinExistence type="inferred from homology"/>
<evidence type="ECO:0000313" key="5">
    <source>
        <dbReference type="EMBL" id="CAK9054305.1"/>
    </source>
</evidence>
<comment type="caution">
    <text evidence="5">The sequence shown here is derived from an EMBL/GenBank/DDBJ whole genome shotgun (WGS) entry which is preliminary data.</text>
</comment>
<keyword evidence="6" id="KW-1185">Reference proteome</keyword>
<dbReference type="SUPFAM" id="SSF50249">
    <property type="entry name" value="Nucleic acid-binding proteins"/>
    <property type="match status" value="1"/>
</dbReference>
<dbReference type="Proteomes" id="UP001642464">
    <property type="component" value="Unassembled WGS sequence"/>
</dbReference>